<dbReference type="PANTHER" id="PTHR43270">
    <property type="entry name" value="BETA-ALA-HIS DIPEPTIDASE"/>
    <property type="match status" value="1"/>
</dbReference>
<dbReference type="SUPFAM" id="SSF53187">
    <property type="entry name" value="Zn-dependent exopeptidases"/>
    <property type="match status" value="1"/>
</dbReference>
<evidence type="ECO:0000313" key="6">
    <source>
        <dbReference type="Proteomes" id="UP000481030"/>
    </source>
</evidence>
<dbReference type="RefSeq" id="WP_151534686.1">
    <property type="nucleotide sequence ID" value="NZ_WBOS01000003.1"/>
</dbReference>
<dbReference type="GO" id="GO:0009089">
    <property type="term" value="P:lysine biosynthetic process via diaminopimelate"/>
    <property type="evidence" value="ECO:0007669"/>
    <property type="project" value="TreeGrafter"/>
</dbReference>
<sequence>MLNEIYEYIEQRRDDYLGWLTEFCKIPSVAAQNRGMKESVQYLGNLFESAFEQSPEVLDTGGYPVVFSHLKGDADTILSFYNHYDVQPEEPIELWKTPPFEPTIVDDKIYARGIADNKGNLIARMAAVHAIKEVAGRLPIDIKFIFEGEEEIGSINLGAFAEKNQGKIQSDGCVWEFGYRDADERLQVSLGVKGMLYVELFTKGAKTDLHSAQASIVESPVWRLVWALNLLKDKNEQVLIPGFYDDIAPLTEEDKQLIQHYRLEEDNLKKHLEIDAFVNGLTGDKLKNKHIFEPTCNICGIHGGYTGEGSKTVLPSEAFAKIDFRLVPGQSPQKILESLRSYLDDNGFDDIGIRVFGKEDAARTHPSEKIVEAAIETIESYTKQKPNTIPNTPGTGPMYELCQKFGIPSVSFGVGHFASYTHAPNENIRVEDFIDGIKMMAALVLKFGEKMQKVKESSHGDGTNE</sequence>
<dbReference type="InterPro" id="IPR051458">
    <property type="entry name" value="Cyt/Met_Dipeptidase"/>
</dbReference>
<keyword evidence="3 5" id="KW-0378">Hydrolase</keyword>
<dbReference type="NCBIfam" id="NF005034">
    <property type="entry name" value="PRK06446.1"/>
    <property type="match status" value="1"/>
</dbReference>
<dbReference type="AlphaFoldDB" id="A0A6L3V8I4"/>
<dbReference type="Gene3D" id="3.40.630.10">
    <property type="entry name" value="Zn peptidases"/>
    <property type="match status" value="1"/>
</dbReference>
<dbReference type="EMBL" id="WBOS01000003">
    <property type="protein sequence ID" value="KAB2336731.1"/>
    <property type="molecule type" value="Genomic_DNA"/>
</dbReference>
<organism evidence="5 6">
    <name type="scientific">Cytobacillus depressus</name>
    <dbReference type="NCBI Taxonomy" id="1602942"/>
    <lineage>
        <taxon>Bacteria</taxon>
        <taxon>Bacillati</taxon>
        <taxon>Bacillota</taxon>
        <taxon>Bacilli</taxon>
        <taxon>Bacillales</taxon>
        <taxon>Bacillaceae</taxon>
        <taxon>Cytobacillus</taxon>
    </lineage>
</organism>
<keyword evidence="6" id="KW-1185">Reference proteome</keyword>
<dbReference type="GO" id="GO:0005829">
    <property type="term" value="C:cytosol"/>
    <property type="evidence" value="ECO:0007669"/>
    <property type="project" value="TreeGrafter"/>
</dbReference>
<dbReference type="GO" id="GO:0009014">
    <property type="term" value="F:succinyl-diaminopimelate desuccinylase activity"/>
    <property type="evidence" value="ECO:0007669"/>
    <property type="project" value="TreeGrafter"/>
</dbReference>
<feature type="domain" description="Peptidase M20 dimerisation" evidence="4">
    <location>
        <begin position="191"/>
        <end position="346"/>
    </location>
</feature>
<evidence type="ECO:0000256" key="2">
    <source>
        <dbReference type="ARBA" id="ARBA00022723"/>
    </source>
</evidence>
<dbReference type="InterPro" id="IPR011650">
    <property type="entry name" value="Peptidase_M20_dimer"/>
</dbReference>
<dbReference type="OrthoDB" id="9761532at2"/>
<dbReference type="GO" id="GO:0006508">
    <property type="term" value="P:proteolysis"/>
    <property type="evidence" value="ECO:0007669"/>
    <property type="project" value="UniProtKB-KW"/>
</dbReference>
<evidence type="ECO:0000313" key="5">
    <source>
        <dbReference type="EMBL" id="KAB2336731.1"/>
    </source>
</evidence>
<evidence type="ECO:0000256" key="1">
    <source>
        <dbReference type="ARBA" id="ARBA00022670"/>
    </source>
</evidence>
<gene>
    <name evidence="5" type="ORF">F7731_10280</name>
</gene>
<dbReference type="Pfam" id="PF01546">
    <property type="entry name" value="Peptidase_M20"/>
    <property type="match status" value="1"/>
</dbReference>
<dbReference type="GO" id="GO:0046872">
    <property type="term" value="F:metal ion binding"/>
    <property type="evidence" value="ECO:0007669"/>
    <property type="project" value="UniProtKB-KW"/>
</dbReference>
<dbReference type="PANTHER" id="PTHR43270:SF8">
    <property type="entry name" value="DI- AND TRIPEPTIDASE DUG2-RELATED"/>
    <property type="match status" value="1"/>
</dbReference>
<proteinExistence type="predicted"/>
<comment type="caution">
    <text evidence="5">The sequence shown here is derived from an EMBL/GenBank/DDBJ whole genome shotgun (WGS) entry which is preliminary data.</text>
</comment>
<accession>A0A6L3V8I4</accession>
<dbReference type="Pfam" id="PF07687">
    <property type="entry name" value="M20_dimer"/>
    <property type="match status" value="1"/>
</dbReference>
<keyword evidence="1" id="KW-0645">Protease</keyword>
<reference evidence="5 6" key="1">
    <citation type="journal article" date="2016" name="Antonie Van Leeuwenhoek">
        <title>Bacillus depressus sp. nov., isolated from soil of a sunflower field.</title>
        <authorList>
            <person name="Wei X."/>
            <person name="Xin D."/>
            <person name="Xin Y."/>
            <person name="Zhang H."/>
            <person name="Wang T."/>
            <person name="Zhang J."/>
        </authorList>
    </citation>
    <scope>NUCLEOTIDE SEQUENCE [LARGE SCALE GENOMIC DNA]</scope>
    <source>
        <strain evidence="5 6">BZ1</strain>
    </source>
</reference>
<name>A0A6L3V8I4_9BACI</name>
<evidence type="ECO:0000259" key="4">
    <source>
        <dbReference type="Pfam" id="PF07687"/>
    </source>
</evidence>
<protein>
    <submittedName>
        <fullName evidence="5">M20/M25/M40 family metallo-hydrolase</fullName>
    </submittedName>
</protein>
<dbReference type="Proteomes" id="UP000481030">
    <property type="component" value="Unassembled WGS sequence"/>
</dbReference>
<evidence type="ECO:0000256" key="3">
    <source>
        <dbReference type="ARBA" id="ARBA00022801"/>
    </source>
</evidence>
<dbReference type="Gene3D" id="3.30.70.360">
    <property type="match status" value="1"/>
</dbReference>
<dbReference type="GO" id="GO:0008233">
    <property type="term" value="F:peptidase activity"/>
    <property type="evidence" value="ECO:0007669"/>
    <property type="project" value="UniProtKB-KW"/>
</dbReference>
<keyword evidence="2" id="KW-0479">Metal-binding</keyword>
<dbReference type="InterPro" id="IPR002933">
    <property type="entry name" value="Peptidase_M20"/>
</dbReference>